<keyword evidence="2" id="KW-0812">Transmembrane</keyword>
<evidence type="ECO:0000313" key="3">
    <source>
        <dbReference type="EMBL" id="PVD22106.1"/>
    </source>
</evidence>
<feature type="compositionally biased region" description="Polar residues" evidence="1">
    <location>
        <begin position="406"/>
        <end position="421"/>
    </location>
</feature>
<comment type="caution">
    <text evidence="3">The sequence shown here is derived from an EMBL/GenBank/DDBJ whole genome shotgun (WGS) entry which is preliminary data.</text>
</comment>
<protein>
    <submittedName>
        <fullName evidence="3">Uncharacterized protein</fullName>
    </submittedName>
</protein>
<dbReference type="AlphaFoldDB" id="A0A2T7NLS2"/>
<evidence type="ECO:0000256" key="2">
    <source>
        <dbReference type="SAM" id="Phobius"/>
    </source>
</evidence>
<evidence type="ECO:0000256" key="1">
    <source>
        <dbReference type="SAM" id="MobiDB-lite"/>
    </source>
</evidence>
<dbReference type="EMBL" id="PZQS01000011">
    <property type="protein sequence ID" value="PVD22106.1"/>
    <property type="molecule type" value="Genomic_DNA"/>
</dbReference>
<organism evidence="3 4">
    <name type="scientific">Pomacea canaliculata</name>
    <name type="common">Golden apple snail</name>
    <dbReference type="NCBI Taxonomy" id="400727"/>
    <lineage>
        <taxon>Eukaryota</taxon>
        <taxon>Metazoa</taxon>
        <taxon>Spiralia</taxon>
        <taxon>Lophotrochozoa</taxon>
        <taxon>Mollusca</taxon>
        <taxon>Gastropoda</taxon>
        <taxon>Caenogastropoda</taxon>
        <taxon>Architaenioglossa</taxon>
        <taxon>Ampullarioidea</taxon>
        <taxon>Ampullariidae</taxon>
        <taxon>Pomacea</taxon>
    </lineage>
</organism>
<name>A0A2T7NLS2_POMCA</name>
<evidence type="ECO:0000313" key="4">
    <source>
        <dbReference type="Proteomes" id="UP000245119"/>
    </source>
</evidence>
<feature type="region of interest" description="Disordered" evidence="1">
    <location>
        <begin position="368"/>
        <end position="421"/>
    </location>
</feature>
<reference evidence="3 4" key="1">
    <citation type="submission" date="2018-04" db="EMBL/GenBank/DDBJ databases">
        <title>The genome of golden apple snail Pomacea canaliculata provides insight into stress tolerance and invasive adaptation.</title>
        <authorList>
            <person name="Liu C."/>
            <person name="Liu B."/>
            <person name="Ren Y."/>
            <person name="Zhang Y."/>
            <person name="Wang H."/>
            <person name="Li S."/>
            <person name="Jiang F."/>
            <person name="Yin L."/>
            <person name="Zhang G."/>
            <person name="Qian W."/>
            <person name="Fan W."/>
        </authorList>
    </citation>
    <scope>NUCLEOTIDE SEQUENCE [LARGE SCALE GENOMIC DNA]</scope>
    <source>
        <strain evidence="3">SZHN2017</strain>
        <tissue evidence="3">Muscle</tissue>
    </source>
</reference>
<feature type="compositionally biased region" description="Basic residues" evidence="1">
    <location>
        <begin position="372"/>
        <end position="389"/>
    </location>
</feature>
<feature type="transmembrane region" description="Helical" evidence="2">
    <location>
        <begin position="207"/>
        <end position="231"/>
    </location>
</feature>
<keyword evidence="4" id="KW-1185">Reference proteome</keyword>
<sequence length="421" mass="45950">MDWESSSCCEYTETKVAAVKKKSNAGVIRKQKKFLSVTLKGSDINARAAAARLDELRRRQRRLRGHTRPLDGHVLGVSGGDGEDRLNYTLVFWRRNDSLSPPSRQEASNVLAPLADGHVSCVLLQRKHSKSPVLEGLLPRTRYTVCVENGFLDSCYLSSIAEMRSASLSSSSSLSSFSLFSSWPSNCVTIFTPGANTPRVPATPSTMVTAVATVSVFVLVILIIVFTVFLVRRQSETFRSCVDTVFCDTLCCCCPETCVHSNEMPARSYMEELTSPPAGRARRFLGETPRRGRTPRRTLLGKLLGRKSAAEDSRAAAALLVLPTSSESGLPGIESSLGDIEILPAETDPALQDPMAADLFLLQATFVPPAARPKRGHRSGRRKRGHGRRKEQVARLTPVLEAPSETEMTSSEQASPDDANT</sequence>
<proteinExistence type="predicted"/>
<dbReference type="Proteomes" id="UP000245119">
    <property type="component" value="Linkage Group LG11"/>
</dbReference>
<gene>
    <name evidence="3" type="ORF">C0Q70_17910</name>
</gene>
<accession>A0A2T7NLS2</accession>
<keyword evidence="2" id="KW-0472">Membrane</keyword>
<keyword evidence="2" id="KW-1133">Transmembrane helix</keyword>